<name>A0A223V8M3_9FLAO</name>
<dbReference type="Proteomes" id="UP000215244">
    <property type="component" value="Chromosome"/>
</dbReference>
<evidence type="ECO:0000256" key="1">
    <source>
        <dbReference type="ARBA" id="ARBA00005254"/>
    </source>
</evidence>
<dbReference type="InterPro" id="IPR029045">
    <property type="entry name" value="ClpP/crotonase-like_dom_sf"/>
</dbReference>
<dbReference type="Gene3D" id="1.10.12.10">
    <property type="entry name" value="Lyase 2-enoyl-coa Hydratase, Chain A, domain 2"/>
    <property type="match status" value="1"/>
</dbReference>
<evidence type="ECO:0000313" key="4">
    <source>
        <dbReference type="Proteomes" id="UP000215244"/>
    </source>
</evidence>
<sequence length="259" mass="28155">MGTDYKNIKTELKGKVFLVGLNRPEKRNAVNTDTIVEIEHVFSNVPKEAKCILIYGEGKHFCAGLDLSDLKESSAIEGMLHSRKWHSAMDKIQFSTVPVVALLHGACVGGGLELASACHIRVADESTFYALPEGQRGIFVGGGGSVRLPKLIGVSRMTDMMLTGRVYKADEGYQIGLSQYIEKTGKGMEKAEELAEKISENAPMTNFALTNILPRIVDGGHDVGLMMESMAGAIAQDAPEAKQRLRDFLEGRAKKVGEN</sequence>
<dbReference type="SUPFAM" id="SSF52096">
    <property type="entry name" value="ClpP/crotonase"/>
    <property type="match status" value="1"/>
</dbReference>
<dbReference type="Pfam" id="PF00378">
    <property type="entry name" value="ECH_1"/>
    <property type="match status" value="1"/>
</dbReference>
<gene>
    <name evidence="3" type="ORF">CJ263_16340</name>
</gene>
<dbReference type="OrthoDB" id="9775794at2"/>
<protein>
    <submittedName>
        <fullName evidence="3">Enoyl-CoA hydratase</fullName>
        <ecNumber evidence="3">4.2.1.17</ecNumber>
    </submittedName>
</protein>
<dbReference type="KEGG" id="marb:CJ263_16340"/>
<evidence type="ECO:0000313" key="3">
    <source>
        <dbReference type="EMBL" id="ASV31656.1"/>
    </source>
</evidence>
<dbReference type="InterPro" id="IPR018376">
    <property type="entry name" value="Enoyl-CoA_hyd/isom_CS"/>
</dbReference>
<dbReference type="PROSITE" id="PS00166">
    <property type="entry name" value="ENOYL_COA_HYDRATASE"/>
    <property type="match status" value="1"/>
</dbReference>
<evidence type="ECO:0000256" key="2">
    <source>
        <dbReference type="RuleBase" id="RU003707"/>
    </source>
</evidence>
<dbReference type="RefSeq" id="WP_094998244.1">
    <property type="nucleotide sequence ID" value="NZ_BMJL01000010.1"/>
</dbReference>
<keyword evidence="4" id="KW-1185">Reference proteome</keyword>
<dbReference type="GO" id="GO:0004300">
    <property type="term" value="F:enoyl-CoA hydratase activity"/>
    <property type="evidence" value="ECO:0007669"/>
    <property type="project" value="UniProtKB-EC"/>
</dbReference>
<dbReference type="NCBIfam" id="NF006013">
    <property type="entry name" value="PRK08150.1"/>
    <property type="match status" value="1"/>
</dbReference>
<dbReference type="EMBL" id="CP022957">
    <property type="protein sequence ID" value="ASV31656.1"/>
    <property type="molecule type" value="Genomic_DNA"/>
</dbReference>
<dbReference type="InterPro" id="IPR014748">
    <property type="entry name" value="Enoyl-CoA_hydra_C"/>
</dbReference>
<dbReference type="PANTHER" id="PTHR43802">
    <property type="entry name" value="ENOYL-COA HYDRATASE"/>
    <property type="match status" value="1"/>
</dbReference>
<dbReference type="PANTHER" id="PTHR43802:SF1">
    <property type="entry name" value="IP11341P-RELATED"/>
    <property type="match status" value="1"/>
</dbReference>
<accession>A0A223V8M3</accession>
<dbReference type="InterPro" id="IPR001753">
    <property type="entry name" value="Enoyl-CoA_hydra/iso"/>
</dbReference>
<proteinExistence type="inferred from homology"/>
<dbReference type="EC" id="4.2.1.17" evidence="3"/>
<dbReference type="AlphaFoldDB" id="A0A223V8M3"/>
<organism evidence="3 4">
    <name type="scientific">Maribacter cobaltidurans</name>
    <dbReference type="NCBI Taxonomy" id="1178778"/>
    <lineage>
        <taxon>Bacteria</taxon>
        <taxon>Pseudomonadati</taxon>
        <taxon>Bacteroidota</taxon>
        <taxon>Flavobacteriia</taxon>
        <taxon>Flavobacteriales</taxon>
        <taxon>Flavobacteriaceae</taxon>
        <taxon>Maribacter</taxon>
    </lineage>
</organism>
<dbReference type="Gene3D" id="3.90.226.10">
    <property type="entry name" value="2-enoyl-CoA Hydratase, Chain A, domain 1"/>
    <property type="match status" value="1"/>
</dbReference>
<keyword evidence="3" id="KW-0456">Lyase</keyword>
<dbReference type="CDD" id="cd06558">
    <property type="entry name" value="crotonase-like"/>
    <property type="match status" value="1"/>
</dbReference>
<reference evidence="3 4" key="1">
    <citation type="submission" date="2017-08" db="EMBL/GenBank/DDBJ databases">
        <title>The complete genome sequence of Maribacter sp. B1, isolated from deep-sea sediment.</title>
        <authorList>
            <person name="Wu Y.-H."/>
            <person name="Cheng H."/>
            <person name="Xu X.-W."/>
        </authorList>
    </citation>
    <scope>NUCLEOTIDE SEQUENCE [LARGE SCALE GENOMIC DNA]</scope>
    <source>
        <strain evidence="3 4">B1</strain>
    </source>
</reference>
<comment type="similarity">
    <text evidence="1 2">Belongs to the enoyl-CoA hydratase/isomerase family.</text>
</comment>